<dbReference type="InterPro" id="IPR008930">
    <property type="entry name" value="Terpenoid_cyclase/PrenylTrfase"/>
</dbReference>
<keyword evidence="1" id="KW-0472">Membrane</keyword>
<dbReference type="Proteomes" id="UP000011755">
    <property type="component" value="Unassembled WGS sequence"/>
</dbReference>
<evidence type="ECO:0000313" key="2">
    <source>
        <dbReference type="EMBL" id="EMD43175.1"/>
    </source>
</evidence>
<feature type="transmembrane region" description="Helical" evidence="1">
    <location>
        <begin position="361"/>
        <end position="377"/>
    </location>
</feature>
<protein>
    <submittedName>
        <fullName evidence="2">Uncharacterized protein</fullName>
    </submittedName>
</protein>
<keyword evidence="1" id="KW-0812">Transmembrane</keyword>
<dbReference type="OrthoDB" id="29648at2759"/>
<accession>M2RFH5</accession>
<dbReference type="SUPFAM" id="SSF48239">
    <property type="entry name" value="Terpenoid cyclases/Protein prenyltransferases"/>
    <property type="match status" value="1"/>
</dbReference>
<feature type="transmembrane region" description="Helical" evidence="1">
    <location>
        <begin position="505"/>
        <end position="523"/>
    </location>
</feature>
<dbReference type="EMBL" id="KB445359">
    <property type="protein sequence ID" value="EMD43175.1"/>
    <property type="molecule type" value="Genomic_DNA"/>
</dbReference>
<reference evidence="2 3" key="1">
    <citation type="submission" date="2013-02" db="EMBL/GenBank/DDBJ databases">
        <authorList>
            <person name="Hannick L."/>
            <person name="Zafar N."/>
            <person name="Lorenzi H."/>
            <person name="Ali I.A."/>
            <person name="Petri W.P."/>
            <person name="Caler E."/>
        </authorList>
    </citation>
    <scope>NUCLEOTIDE SEQUENCE [LARGE SCALE GENOMIC DNA]</scope>
    <source>
        <strain evidence="2 3">KU27</strain>
    </source>
</reference>
<sequence>MQKKEKDVSSSPLQNSSSEEVRKKLLSVDNKTYFSFVMPSGVALIVAVALILTSVILPFIGKAPVKTIEMTRKQLGQSLPNFDLDEMDIEDIYYYSALADSVNVTMKLVDLELDDLDISELSLDKLYFLTMLSDRYELDINEFKGETKKFFKEYGFIDDLEMEEERLEADDQHGETIIKKLKTETVEACYYAIEIMKKTGEFKSFKKSKKYQKMIEYIIKMQGESGLIYNNKNVETNLKVMVFALKILTEARNNGIINREIDEVINKVKNVYEYAMNIDGSYDYFLEDTPSCFGTAYGVIGRKLVGLKIKPTTKQYLMSCVTEKGPVIFRGEPEIDIETGYVINEALNGVKDSPSQHNEKASTLSCIFIAVAIVVFISESLDQNTLKEIIVSLTLSLIGSVIGYLLQNTTLQLFFIIPLGYCIFLSIKRIESWKRHAMFWMIVLTPASIIGCILFVIDSFFPTLVVDMTASYIVFVILVGLLVANQLIFYSLFNDKHKYQWFFDASHLAYYLAYFTLIVLLGASDNFEFVLSTLQLSGNMTYYFIGIPIIFQALSLVAIALSVPAVSLLAQIKNN</sequence>
<proteinExistence type="predicted"/>
<feature type="transmembrane region" description="Helical" evidence="1">
    <location>
        <begin position="412"/>
        <end position="430"/>
    </location>
</feature>
<feature type="transmembrane region" description="Helical" evidence="1">
    <location>
        <begin position="389"/>
        <end position="406"/>
    </location>
</feature>
<feature type="transmembrane region" description="Helical" evidence="1">
    <location>
        <begin position="32"/>
        <end position="60"/>
    </location>
</feature>
<feature type="transmembrane region" description="Helical" evidence="1">
    <location>
        <begin position="469"/>
        <end position="493"/>
    </location>
</feature>
<feature type="transmembrane region" description="Helical" evidence="1">
    <location>
        <begin position="437"/>
        <end position="457"/>
    </location>
</feature>
<dbReference type="AlphaFoldDB" id="M2RFH5"/>
<evidence type="ECO:0000256" key="1">
    <source>
        <dbReference type="SAM" id="Phobius"/>
    </source>
</evidence>
<feature type="transmembrane region" description="Helical" evidence="1">
    <location>
        <begin position="543"/>
        <end position="570"/>
    </location>
</feature>
<organism evidence="2 3">
    <name type="scientific">Entamoeba histolytica KU27</name>
    <dbReference type="NCBI Taxonomy" id="885311"/>
    <lineage>
        <taxon>Eukaryota</taxon>
        <taxon>Amoebozoa</taxon>
        <taxon>Evosea</taxon>
        <taxon>Archamoebae</taxon>
        <taxon>Mastigamoebida</taxon>
        <taxon>Entamoebidae</taxon>
        <taxon>Entamoeba</taxon>
    </lineage>
</organism>
<evidence type="ECO:0000313" key="3">
    <source>
        <dbReference type="Proteomes" id="UP000011755"/>
    </source>
</evidence>
<name>M2RFH5_ENTHI</name>
<gene>
    <name evidence="2" type="ORF">EHI5A_140950</name>
</gene>
<keyword evidence="1" id="KW-1133">Transmembrane helix</keyword>
<dbReference type="VEuPathDB" id="AmoebaDB:EHI5A_140950"/>